<accession>I3T9G4</accession>
<feature type="compositionally biased region" description="Low complexity" evidence="1">
    <location>
        <begin position="54"/>
        <end position="86"/>
    </location>
</feature>
<dbReference type="AlphaFoldDB" id="I3T9G4"/>
<dbReference type="PANTHER" id="PTHR35725:SF3">
    <property type="entry name" value="CLASSICAL ARABINOGALACTAN PROTEIN 25"/>
    <property type="match status" value="1"/>
</dbReference>
<feature type="signal peptide" evidence="2">
    <location>
        <begin position="1"/>
        <end position="25"/>
    </location>
</feature>
<evidence type="ECO:0000313" key="3">
    <source>
        <dbReference type="EMBL" id="AFK49156.1"/>
    </source>
</evidence>
<dbReference type="InterPro" id="IPR039346">
    <property type="entry name" value="AGP25/26"/>
</dbReference>
<proteinExistence type="evidence at transcript level"/>
<sequence>MVSKLFSAHLALLIIMAFMPSPLLSSYSEAESTPRVPTLSSSPASLSDPPPSSLSPFQVLSPDISPLLPSPGGALPTPAGSDIPTIPSNPSPPNPDDITAPGPLSAFSPLEPIQPSSNAPRSLLCNLATTAFAVLATCLSMQYMRV</sequence>
<name>I3T9G4_LOTJA</name>
<evidence type="ECO:0000256" key="1">
    <source>
        <dbReference type="SAM" id="MobiDB-lite"/>
    </source>
</evidence>
<feature type="region of interest" description="Disordered" evidence="1">
    <location>
        <begin position="33"/>
        <end position="112"/>
    </location>
</feature>
<dbReference type="EMBL" id="BT149362">
    <property type="protein sequence ID" value="AFK49156.1"/>
    <property type="molecule type" value="mRNA"/>
</dbReference>
<dbReference type="PANTHER" id="PTHR35725">
    <property type="entry name" value="CLASSICAL ARABINOGALACTAN PROTEIN 26"/>
    <property type="match status" value="1"/>
</dbReference>
<feature type="chain" id="PRO_5003679117" evidence="2">
    <location>
        <begin position="26"/>
        <end position="146"/>
    </location>
</feature>
<feature type="compositionally biased region" description="Low complexity" evidence="1">
    <location>
        <begin position="37"/>
        <end position="47"/>
    </location>
</feature>
<evidence type="ECO:0000256" key="2">
    <source>
        <dbReference type="SAM" id="SignalP"/>
    </source>
</evidence>
<protein>
    <submittedName>
        <fullName evidence="3">Uncharacterized protein</fullName>
    </submittedName>
</protein>
<keyword evidence="2" id="KW-0732">Signal</keyword>
<organism evidence="3">
    <name type="scientific">Lotus japonicus</name>
    <name type="common">Lotus corniculatus var. japonicus</name>
    <dbReference type="NCBI Taxonomy" id="34305"/>
    <lineage>
        <taxon>Eukaryota</taxon>
        <taxon>Viridiplantae</taxon>
        <taxon>Streptophyta</taxon>
        <taxon>Embryophyta</taxon>
        <taxon>Tracheophyta</taxon>
        <taxon>Spermatophyta</taxon>
        <taxon>Magnoliopsida</taxon>
        <taxon>eudicotyledons</taxon>
        <taxon>Gunneridae</taxon>
        <taxon>Pentapetalae</taxon>
        <taxon>rosids</taxon>
        <taxon>fabids</taxon>
        <taxon>Fabales</taxon>
        <taxon>Fabaceae</taxon>
        <taxon>Papilionoideae</taxon>
        <taxon>50 kb inversion clade</taxon>
        <taxon>NPAAA clade</taxon>
        <taxon>Hologalegina</taxon>
        <taxon>robinioid clade</taxon>
        <taxon>Loteae</taxon>
        <taxon>Lotus</taxon>
    </lineage>
</organism>
<reference evidence="3" key="1">
    <citation type="submission" date="2012-05" db="EMBL/GenBank/DDBJ databases">
        <authorList>
            <person name="Krishnakumar V."/>
            <person name="Cheung F."/>
            <person name="Xiao Y."/>
            <person name="Chan A."/>
            <person name="Moskal W.A."/>
            <person name="Town C.D."/>
        </authorList>
    </citation>
    <scope>NUCLEOTIDE SEQUENCE</scope>
</reference>